<reference evidence="1 2" key="1">
    <citation type="submission" date="2024-04" db="EMBL/GenBank/DDBJ databases">
        <authorList>
            <person name="Fracassetti M."/>
        </authorList>
    </citation>
    <scope>NUCLEOTIDE SEQUENCE [LARGE SCALE GENOMIC DNA]</scope>
</reference>
<dbReference type="EMBL" id="OZ034815">
    <property type="protein sequence ID" value="CAL1369411.1"/>
    <property type="molecule type" value="Genomic_DNA"/>
</dbReference>
<proteinExistence type="predicted"/>
<organism evidence="1 2">
    <name type="scientific">Linum trigynum</name>
    <dbReference type="NCBI Taxonomy" id="586398"/>
    <lineage>
        <taxon>Eukaryota</taxon>
        <taxon>Viridiplantae</taxon>
        <taxon>Streptophyta</taxon>
        <taxon>Embryophyta</taxon>
        <taxon>Tracheophyta</taxon>
        <taxon>Spermatophyta</taxon>
        <taxon>Magnoliopsida</taxon>
        <taxon>eudicotyledons</taxon>
        <taxon>Gunneridae</taxon>
        <taxon>Pentapetalae</taxon>
        <taxon>rosids</taxon>
        <taxon>fabids</taxon>
        <taxon>Malpighiales</taxon>
        <taxon>Linaceae</taxon>
        <taxon>Linum</taxon>
    </lineage>
</organism>
<name>A0AAV2D7J1_9ROSI</name>
<accession>A0AAV2D7J1</accession>
<evidence type="ECO:0000313" key="1">
    <source>
        <dbReference type="EMBL" id="CAL1369411.1"/>
    </source>
</evidence>
<gene>
    <name evidence="1" type="ORF">LTRI10_LOCUS12037</name>
</gene>
<dbReference type="Proteomes" id="UP001497516">
    <property type="component" value="Chromosome 2"/>
</dbReference>
<dbReference type="AlphaFoldDB" id="A0AAV2D7J1"/>
<protein>
    <submittedName>
        <fullName evidence="1">Uncharacterized protein</fullName>
    </submittedName>
</protein>
<sequence>MCGEFFFYFERGVWCDPCIRIKVRLKPEAPERIPLLFGSTCFVVKIVISPEADRPEADLRRDRLIDRKMKQLDFSVLEKVGEACVAASVMANPKKHCDLFPVSRKRNSRVFLDVHGNAVRGPRYHVGIGKPVKKVWIRKFGPSLRPIDLTMSRTDPLLETCQTTVSIDPSTCTPHLPPPPSRTLYPTSDTLGELCLPPLPLFPNPTLSSTNPATFTVASSSIQPSQSSFLPYLLVYCPSHPIPIHSFIKS</sequence>
<keyword evidence="2" id="KW-1185">Reference proteome</keyword>
<evidence type="ECO:0000313" key="2">
    <source>
        <dbReference type="Proteomes" id="UP001497516"/>
    </source>
</evidence>